<dbReference type="SUPFAM" id="SSF48508">
    <property type="entry name" value="Nuclear receptor ligand-binding domain"/>
    <property type="match status" value="1"/>
</dbReference>
<dbReference type="Gene3D" id="3.30.50.10">
    <property type="entry name" value="Erythroid Transcription Factor GATA-1, subunit A"/>
    <property type="match status" value="1"/>
</dbReference>
<evidence type="ECO:0000256" key="1">
    <source>
        <dbReference type="ARBA" id="ARBA00022723"/>
    </source>
</evidence>
<feature type="region of interest" description="Disordered" evidence="9">
    <location>
        <begin position="192"/>
        <end position="214"/>
    </location>
</feature>
<feature type="region of interest" description="Disordered" evidence="9">
    <location>
        <begin position="109"/>
        <end position="163"/>
    </location>
</feature>
<dbReference type="GO" id="GO:0000122">
    <property type="term" value="P:negative regulation of transcription by RNA polymerase II"/>
    <property type="evidence" value="ECO:0007669"/>
    <property type="project" value="TreeGrafter"/>
</dbReference>
<dbReference type="GO" id="GO:0009755">
    <property type="term" value="P:hormone-mediated signaling pathway"/>
    <property type="evidence" value="ECO:0007669"/>
    <property type="project" value="TreeGrafter"/>
</dbReference>
<dbReference type="InterPro" id="IPR000536">
    <property type="entry name" value="Nucl_hrmn_rcpt_lig-bd"/>
</dbReference>
<evidence type="ECO:0000256" key="8">
    <source>
        <dbReference type="ARBA" id="ARBA00023242"/>
    </source>
</evidence>
<dbReference type="PANTHER" id="PTHR24082">
    <property type="entry name" value="NUCLEAR HORMONE RECEPTOR"/>
    <property type="match status" value="1"/>
</dbReference>
<gene>
    <name evidence="12" type="ORF">RRG08_046855</name>
</gene>
<keyword evidence="7" id="KW-0675">Receptor</keyword>
<dbReference type="PANTHER" id="PTHR24082:SF497">
    <property type="entry name" value="PEROXISOME PROLIFERATOR-ACTIVATED RECEPTOR GAMMA-LIKE"/>
    <property type="match status" value="1"/>
</dbReference>
<dbReference type="InterPro" id="IPR013088">
    <property type="entry name" value="Znf_NHR/GATA"/>
</dbReference>
<dbReference type="InterPro" id="IPR001723">
    <property type="entry name" value="Nuclear_hrmn_rcpt"/>
</dbReference>
<dbReference type="SUPFAM" id="SSF57716">
    <property type="entry name" value="Glucocorticoid receptor-like (DNA-binding domain)"/>
    <property type="match status" value="1"/>
</dbReference>
<keyword evidence="2" id="KW-0863">Zinc-finger</keyword>
<protein>
    <submittedName>
        <fullName evidence="12">Uncharacterized protein</fullName>
    </submittedName>
</protein>
<dbReference type="PROSITE" id="PS51030">
    <property type="entry name" value="NUCLEAR_REC_DBD_2"/>
    <property type="match status" value="1"/>
</dbReference>
<dbReference type="GO" id="GO:0008270">
    <property type="term" value="F:zinc ion binding"/>
    <property type="evidence" value="ECO:0007669"/>
    <property type="project" value="UniProtKB-KW"/>
</dbReference>
<dbReference type="EMBL" id="JAWDGP010003645">
    <property type="protein sequence ID" value="KAK3772270.1"/>
    <property type="molecule type" value="Genomic_DNA"/>
</dbReference>
<accession>A0AAE0ZN67</accession>
<dbReference type="Gene3D" id="1.10.565.10">
    <property type="entry name" value="Retinoid X Receptor"/>
    <property type="match status" value="1"/>
</dbReference>
<dbReference type="GO" id="GO:0004879">
    <property type="term" value="F:nuclear receptor activity"/>
    <property type="evidence" value="ECO:0007669"/>
    <property type="project" value="TreeGrafter"/>
</dbReference>
<feature type="compositionally biased region" description="Polar residues" evidence="9">
    <location>
        <begin position="151"/>
        <end position="163"/>
    </location>
</feature>
<keyword evidence="8" id="KW-0539">Nucleus</keyword>
<evidence type="ECO:0000256" key="6">
    <source>
        <dbReference type="ARBA" id="ARBA00023163"/>
    </source>
</evidence>
<dbReference type="PRINTS" id="PR00398">
    <property type="entry name" value="STRDHORMONER"/>
</dbReference>
<keyword evidence="13" id="KW-1185">Reference proteome</keyword>
<dbReference type="SMART" id="SM00430">
    <property type="entry name" value="HOLI"/>
    <property type="match status" value="1"/>
</dbReference>
<dbReference type="GO" id="GO:0030154">
    <property type="term" value="P:cell differentiation"/>
    <property type="evidence" value="ECO:0007669"/>
    <property type="project" value="TreeGrafter"/>
</dbReference>
<dbReference type="GO" id="GO:0000978">
    <property type="term" value="F:RNA polymerase II cis-regulatory region sequence-specific DNA binding"/>
    <property type="evidence" value="ECO:0007669"/>
    <property type="project" value="TreeGrafter"/>
</dbReference>
<reference evidence="12" key="1">
    <citation type="journal article" date="2023" name="G3 (Bethesda)">
        <title>A reference genome for the long-term kleptoplast-retaining sea slug Elysia crispata morphotype clarki.</title>
        <authorList>
            <person name="Eastman K.E."/>
            <person name="Pendleton A.L."/>
            <person name="Shaikh M.A."/>
            <person name="Suttiyut T."/>
            <person name="Ogas R."/>
            <person name="Tomko P."/>
            <person name="Gavelis G."/>
            <person name="Widhalm J.R."/>
            <person name="Wisecaver J.H."/>
        </authorList>
    </citation>
    <scope>NUCLEOTIDE SEQUENCE</scope>
    <source>
        <strain evidence="12">ECLA1</strain>
    </source>
</reference>
<keyword evidence="6" id="KW-0804">Transcription</keyword>
<dbReference type="AlphaFoldDB" id="A0AAE0ZN67"/>
<evidence type="ECO:0000256" key="5">
    <source>
        <dbReference type="ARBA" id="ARBA00023125"/>
    </source>
</evidence>
<keyword evidence="4" id="KW-0805">Transcription regulation</keyword>
<dbReference type="InterPro" id="IPR050234">
    <property type="entry name" value="Nuclear_hormone_rcpt_NR1"/>
</dbReference>
<dbReference type="InterPro" id="IPR001628">
    <property type="entry name" value="Znf_hrmn_rcpt"/>
</dbReference>
<evidence type="ECO:0000313" key="12">
    <source>
        <dbReference type="EMBL" id="KAK3772270.1"/>
    </source>
</evidence>
<organism evidence="12 13">
    <name type="scientific">Elysia crispata</name>
    <name type="common">lettuce slug</name>
    <dbReference type="NCBI Taxonomy" id="231223"/>
    <lineage>
        <taxon>Eukaryota</taxon>
        <taxon>Metazoa</taxon>
        <taxon>Spiralia</taxon>
        <taxon>Lophotrochozoa</taxon>
        <taxon>Mollusca</taxon>
        <taxon>Gastropoda</taxon>
        <taxon>Heterobranchia</taxon>
        <taxon>Euthyneura</taxon>
        <taxon>Panpulmonata</taxon>
        <taxon>Sacoglossa</taxon>
        <taxon>Placobranchoidea</taxon>
        <taxon>Plakobranchidae</taxon>
        <taxon>Elysia</taxon>
    </lineage>
</organism>
<dbReference type="Proteomes" id="UP001283361">
    <property type="component" value="Unassembled WGS sequence"/>
</dbReference>
<dbReference type="Pfam" id="PF00105">
    <property type="entry name" value="zf-C4"/>
    <property type="match status" value="1"/>
</dbReference>
<keyword evidence="1" id="KW-0479">Metal-binding</keyword>
<evidence type="ECO:0000259" key="10">
    <source>
        <dbReference type="PROSITE" id="PS51030"/>
    </source>
</evidence>
<dbReference type="Pfam" id="PF00104">
    <property type="entry name" value="Hormone_recep"/>
    <property type="match status" value="1"/>
</dbReference>
<evidence type="ECO:0000259" key="11">
    <source>
        <dbReference type="PROSITE" id="PS51843"/>
    </source>
</evidence>
<evidence type="ECO:0000256" key="3">
    <source>
        <dbReference type="ARBA" id="ARBA00022833"/>
    </source>
</evidence>
<comment type="caution">
    <text evidence="12">The sequence shown here is derived from an EMBL/GenBank/DDBJ whole genome shotgun (WGS) entry which is preliminary data.</text>
</comment>
<dbReference type="PRINTS" id="PR00047">
    <property type="entry name" value="STROIDFINGER"/>
</dbReference>
<feature type="compositionally biased region" description="Low complexity" evidence="9">
    <location>
        <begin position="192"/>
        <end position="208"/>
    </location>
</feature>
<evidence type="ECO:0000256" key="4">
    <source>
        <dbReference type="ARBA" id="ARBA00023015"/>
    </source>
</evidence>
<dbReference type="InterPro" id="IPR035500">
    <property type="entry name" value="NHR-like_dom_sf"/>
</dbReference>
<evidence type="ECO:0000256" key="9">
    <source>
        <dbReference type="SAM" id="MobiDB-lite"/>
    </source>
</evidence>
<name>A0AAE0ZN67_9GAST</name>
<proteinExistence type="predicted"/>
<evidence type="ECO:0000256" key="7">
    <source>
        <dbReference type="ARBA" id="ARBA00023170"/>
    </source>
</evidence>
<dbReference type="GO" id="GO:0045944">
    <property type="term" value="P:positive regulation of transcription by RNA polymerase II"/>
    <property type="evidence" value="ECO:0007669"/>
    <property type="project" value="TreeGrafter"/>
</dbReference>
<sequence>MGRKRKVLKADDGDKHLQLPPCRVCEGPAGGFHYGVNTCEACKGFFHRSSNGKEELKCETGGTCTVLYTIPKMCKKCRYAKCIAVGMAKQAIKTGRYTVEKRTKDILEIKSLQGKRPRVGESKTTSKRSDSHSHESQKVFSKGREQDVNSDKSTYPSPKSNSQDATFHCHMGTSSLGQFSCSTSHNPIIDCSPGQSLSPSSQGDQPSPNMSNISNVSSPCLSMSFSRLGGVGCESKFAKENSNNPSTANVSSQCLCSQNIYDLYTDLGKVVAVLVKAREDHIKHLLPNKSEEELQKMAAEHFEVCQLQQEMFGSMTLLPDKDYDSIYATTGLDADGRMQRYDQYNTLMEIHIRAIAKFAKCVPGFSHLDMHDQVTLIKYSRNEFLLFMGFHEVVQDAVYCADKAVHCKNCMDINGNKNLEDLMEHFVLRCKSIQNLKLTVEERVLISSIVLMAPDRENCVNSDRANVIYELLNNCLIELFRKRFAKPLQMYAKVVSLLVGVRSFNYETVKLLKSLRFDKYSNVLHNPLLREMFGGIYFDDLDIPESEGYGHDNHTVKNL</sequence>
<dbReference type="PROSITE" id="PS51843">
    <property type="entry name" value="NR_LBD"/>
    <property type="match status" value="1"/>
</dbReference>
<keyword evidence="5" id="KW-0238">DNA-binding</keyword>
<evidence type="ECO:0000256" key="2">
    <source>
        <dbReference type="ARBA" id="ARBA00022771"/>
    </source>
</evidence>
<dbReference type="GO" id="GO:0019216">
    <property type="term" value="P:regulation of lipid metabolic process"/>
    <property type="evidence" value="ECO:0007669"/>
    <property type="project" value="TreeGrafter"/>
</dbReference>
<feature type="compositionally biased region" description="Basic and acidic residues" evidence="9">
    <location>
        <begin position="127"/>
        <end position="150"/>
    </location>
</feature>
<keyword evidence="3" id="KW-0862">Zinc</keyword>
<evidence type="ECO:0000313" key="13">
    <source>
        <dbReference type="Proteomes" id="UP001283361"/>
    </source>
</evidence>
<dbReference type="SMART" id="SM00399">
    <property type="entry name" value="ZnF_C4"/>
    <property type="match status" value="1"/>
</dbReference>
<feature type="domain" description="NR LBD" evidence="11">
    <location>
        <begin position="314"/>
        <end position="534"/>
    </location>
</feature>
<feature type="domain" description="Nuclear receptor" evidence="10">
    <location>
        <begin position="19"/>
        <end position="94"/>
    </location>
</feature>